<name>A0ABV7HAW6_9GAMM</name>
<keyword evidence="3" id="KW-1185">Reference proteome</keyword>
<protein>
    <submittedName>
        <fullName evidence="2">Uncharacterized protein</fullName>
    </submittedName>
</protein>
<dbReference type="RefSeq" id="WP_386714631.1">
    <property type="nucleotide sequence ID" value="NZ_JBHRSZ010000001.1"/>
</dbReference>
<keyword evidence="1" id="KW-1133">Transmembrane helix</keyword>
<keyword evidence="1" id="KW-0812">Transmembrane</keyword>
<comment type="caution">
    <text evidence="2">The sequence shown here is derived from an EMBL/GenBank/DDBJ whole genome shotgun (WGS) entry which is preliminary data.</text>
</comment>
<dbReference type="EMBL" id="JBHRSZ010000001">
    <property type="protein sequence ID" value="MFC3149530.1"/>
    <property type="molecule type" value="Genomic_DNA"/>
</dbReference>
<reference evidence="3" key="1">
    <citation type="journal article" date="2019" name="Int. J. Syst. Evol. Microbiol.">
        <title>The Global Catalogue of Microorganisms (GCM) 10K type strain sequencing project: providing services to taxonomists for standard genome sequencing and annotation.</title>
        <authorList>
            <consortium name="The Broad Institute Genomics Platform"/>
            <consortium name="The Broad Institute Genome Sequencing Center for Infectious Disease"/>
            <person name="Wu L."/>
            <person name="Ma J."/>
        </authorList>
    </citation>
    <scope>NUCLEOTIDE SEQUENCE [LARGE SCALE GENOMIC DNA]</scope>
    <source>
        <strain evidence="3">KCTC 52438</strain>
    </source>
</reference>
<accession>A0ABV7HAW6</accession>
<evidence type="ECO:0000313" key="3">
    <source>
        <dbReference type="Proteomes" id="UP001595476"/>
    </source>
</evidence>
<feature type="transmembrane region" description="Helical" evidence="1">
    <location>
        <begin position="9"/>
        <end position="28"/>
    </location>
</feature>
<gene>
    <name evidence="2" type="ORF">ACFOEK_00665</name>
</gene>
<evidence type="ECO:0000256" key="1">
    <source>
        <dbReference type="SAM" id="Phobius"/>
    </source>
</evidence>
<keyword evidence="1" id="KW-0472">Membrane</keyword>
<organism evidence="2 3">
    <name type="scientific">Litoribrevibacter euphylliae</name>
    <dbReference type="NCBI Taxonomy" id="1834034"/>
    <lineage>
        <taxon>Bacteria</taxon>
        <taxon>Pseudomonadati</taxon>
        <taxon>Pseudomonadota</taxon>
        <taxon>Gammaproteobacteria</taxon>
        <taxon>Oceanospirillales</taxon>
        <taxon>Oceanospirillaceae</taxon>
        <taxon>Litoribrevibacter</taxon>
    </lineage>
</organism>
<dbReference type="Proteomes" id="UP001595476">
    <property type="component" value="Unassembled WGS sequence"/>
</dbReference>
<sequence>MEQLLSKEFLLISGVILILLGGILGFVFRKVTVDYIEGQAIEDGILPPWWYQRLDSRVIVYAMVLVRGRARHPDLTDDDLILKYARKKIGI</sequence>
<proteinExistence type="predicted"/>
<evidence type="ECO:0000313" key="2">
    <source>
        <dbReference type="EMBL" id="MFC3149530.1"/>
    </source>
</evidence>